<feature type="chain" id="PRO_5046654605" evidence="1">
    <location>
        <begin position="17"/>
        <end position="86"/>
    </location>
</feature>
<name>A0ABR0SBT1_9HYPO</name>
<organism evidence="2 3">
    <name type="scientific">Cladobotryum mycophilum</name>
    <dbReference type="NCBI Taxonomy" id="491253"/>
    <lineage>
        <taxon>Eukaryota</taxon>
        <taxon>Fungi</taxon>
        <taxon>Dikarya</taxon>
        <taxon>Ascomycota</taxon>
        <taxon>Pezizomycotina</taxon>
        <taxon>Sordariomycetes</taxon>
        <taxon>Hypocreomycetidae</taxon>
        <taxon>Hypocreales</taxon>
        <taxon>Hypocreaceae</taxon>
        <taxon>Cladobotryum</taxon>
    </lineage>
</organism>
<keyword evidence="3" id="KW-1185">Reference proteome</keyword>
<feature type="signal peptide" evidence="1">
    <location>
        <begin position="1"/>
        <end position="16"/>
    </location>
</feature>
<proteinExistence type="predicted"/>
<protein>
    <submittedName>
        <fullName evidence="2">Uncharacterized protein</fullName>
    </submittedName>
</protein>
<sequence>MAATATLLLFNGFAAGAVFSHCHIELEELIILDNSVKYDIDGIWWYGISTYTLETMVPRFETRPLRLRVNRPSSLKVDLLTMSGSV</sequence>
<dbReference type="EMBL" id="JAVFKD010000014">
    <property type="protein sequence ID" value="KAK5989622.1"/>
    <property type="molecule type" value="Genomic_DNA"/>
</dbReference>
<reference evidence="2 3" key="1">
    <citation type="submission" date="2024-01" db="EMBL/GenBank/DDBJ databases">
        <title>Complete genome of Cladobotryum mycophilum ATHUM6906.</title>
        <authorList>
            <person name="Christinaki A.C."/>
            <person name="Myridakis A.I."/>
            <person name="Kouvelis V.N."/>
        </authorList>
    </citation>
    <scope>NUCLEOTIDE SEQUENCE [LARGE SCALE GENOMIC DNA]</scope>
    <source>
        <strain evidence="2 3">ATHUM6906</strain>
    </source>
</reference>
<accession>A0ABR0SBT1</accession>
<gene>
    <name evidence="2" type="ORF">PT974_07876</name>
</gene>
<evidence type="ECO:0000313" key="3">
    <source>
        <dbReference type="Proteomes" id="UP001338125"/>
    </source>
</evidence>
<evidence type="ECO:0000256" key="1">
    <source>
        <dbReference type="SAM" id="SignalP"/>
    </source>
</evidence>
<comment type="caution">
    <text evidence="2">The sequence shown here is derived from an EMBL/GenBank/DDBJ whole genome shotgun (WGS) entry which is preliminary data.</text>
</comment>
<evidence type="ECO:0000313" key="2">
    <source>
        <dbReference type="EMBL" id="KAK5989622.1"/>
    </source>
</evidence>
<dbReference type="Proteomes" id="UP001338125">
    <property type="component" value="Unassembled WGS sequence"/>
</dbReference>
<keyword evidence="1" id="KW-0732">Signal</keyword>